<dbReference type="EMBL" id="JXST01000015">
    <property type="protein sequence ID" value="KIU16627.1"/>
    <property type="molecule type" value="Genomic_DNA"/>
</dbReference>
<sequence length="212" mass="22630">MGCQDGGVPQVRPYRGIDATERLAQRRARLIDAGLEILGAAPPAPELTVRTICGGAGVAMRYFYESFTDKDVFVEAVYDHVIADLAATTQAAVAAAPPDEQSRAGMANIVHAIADDPRVGRLLFSTQLSNEVVARKRSESTVFFAVLLGQYAGDALQLPAGDRRRAGTHFAVGGVGQTLSAWLAGEITFSPDELVDHLALLLDTLGKRAVRR</sequence>
<dbReference type="PANTHER" id="PTHR43479">
    <property type="entry name" value="ACREF/ENVCD OPERON REPRESSOR-RELATED"/>
    <property type="match status" value="1"/>
</dbReference>
<dbReference type="STRING" id="280871.TL10_12270"/>
<accession>A0A0D1LE09</accession>
<evidence type="ECO:0000313" key="5">
    <source>
        <dbReference type="Proteomes" id="UP000032221"/>
    </source>
</evidence>
<organism evidence="4 5">
    <name type="scientific">Mycolicibacterium llatzerense</name>
    <dbReference type="NCBI Taxonomy" id="280871"/>
    <lineage>
        <taxon>Bacteria</taxon>
        <taxon>Bacillati</taxon>
        <taxon>Actinomycetota</taxon>
        <taxon>Actinomycetes</taxon>
        <taxon>Mycobacteriales</taxon>
        <taxon>Mycobacteriaceae</taxon>
        <taxon>Mycolicibacterium</taxon>
    </lineage>
</organism>
<dbReference type="PROSITE" id="PS50977">
    <property type="entry name" value="HTH_TETR_2"/>
    <property type="match status" value="1"/>
</dbReference>
<dbReference type="Proteomes" id="UP000032221">
    <property type="component" value="Unassembled WGS sequence"/>
</dbReference>
<comment type="caution">
    <text evidence="4">The sequence shown here is derived from an EMBL/GenBank/DDBJ whole genome shotgun (WGS) entry which is preliminary data.</text>
</comment>
<evidence type="ECO:0000313" key="4">
    <source>
        <dbReference type="EMBL" id="KIU16627.1"/>
    </source>
</evidence>
<evidence type="ECO:0000256" key="2">
    <source>
        <dbReference type="PROSITE-ProRule" id="PRU00335"/>
    </source>
</evidence>
<dbReference type="InterPro" id="IPR009057">
    <property type="entry name" value="Homeodomain-like_sf"/>
</dbReference>
<keyword evidence="1 2" id="KW-0238">DNA-binding</keyword>
<evidence type="ECO:0000256" key="1">
    <source>
        <dbReference type="ARBA" id="ARBA00023125"/>
    </source>
</evidence>
<dbReference type="SUPFAM" id="SSF46689">
    <property type="entry name" value="Homeodomain-like"/>
    <property type="match status" value="1"/>
</dbReference>
<dbReference type="AlphaFoldDB" id="A0A0D1LE09"/>
<evidence type="ECO:0000259" key="3">
    <source>
        <dbReference type="PROSITE" id="PS50977"/>
    </source>
</evidence>
<dbReference type="GO" id="GO:0003677">
    <property type="term" value="F:DNA binding"/>
    <property type="evidence" value="ECO:0007669"/>
    <property type="project" value="UniProtKB-UniRule"/>
</dbReference>
<reference evidence="4 5" key="1">
    <citation type="submission" date="2015-01" db="EMBL/GenBank/DDBJ databases">
        <title>Genome sequence of Mycobacterium llatzerense and Mycobacterium immunogenum recovered from brain abscess.</title>
        <authorList>
            <person name="Greninger A.L."/>
            <person name="Langelier C."/>
            <person name="Cunningham G."/>
            <person name="Chiu C.Y."/>
            <person name="Miller S."/>
        </authorList>
    </citation>
    <scope>NUCLEOTIDE SEQUENCE [LARGE SCALE GENOMIC DNA]</scope>
    <source>
        <strain evidence="4 5">CLUC14</strain>
    </source>
</reference>
<keyword evidence="5" id="KW-1185">Reference proteome</keyword>
<dbReference type="PATRIC" id="fig|280871.6.peg.2545"/>
<dbReference type="Gene3D" id="1.10.357.10">
    <property type="entry name" value="Tetracycline Repressor, domain 2"/>
    <property type="match status" value="1"/>
</dbReference>
<dbReference type="InterPro" id="IPR001647">
    <property type="entry name" value="HTH_TetR"/>
</dbReference>
<dbReference type="PANTHER" id="PTHR43479:SF11">
    <property type="entry name" value="ACREF_ENVCD OPERON REPRESSOR-RELATED"/>
    <property type="match status" value="1"/>
</dbReference>
<protein>
    <submittedName>
        <fullName evidence="4">TetR family transcriptional regulator</fullName>
    </submittedName>
</protein>
<feature type="domain" description="HTH tetR-type" evidence="3">
    <location>
        <begin position="24"/>
        <end position="85"/>
    </location>
</feature>
<proteinExistence type="predicted"/>
<feature type="DNA-binding region" description="H-T-H motif" evidence="2">
    <location>
        <begin position="48"/>
        <end position="67"/>
    </location>
</feature>
<name>A0A0D1LE09_9MYCO</name>
<dbReference type="InterPro" id="IPR050624">
    <property type="entry name" value="HTH-type_Tx_Regulator"/>
</dbReference>
<gene>
    <name evidence="4" type="ORF">TL10_12270</name>
</gene>